<evidence type="ECO:0000313" key="2">
    <source>
        <dbReference type="EMBL" id="MEO3693731.1"/>
    </source>
</evidence>
<keyword evidence="2" id="KW-0378">Hydrolase</keyword>
<reference evidence="2 3" key="1">
    <citation type="submission" date="2024-05" db="EMBL/GenBank/DDBJ databases">
        <title>Roseateles sp. DJS-2-20 16S ribosomal RNA gene Genome sequencing and assembly.</title>
        <authorList>
            <person name="Woo H."/>
        </authorList>
    </citation>
    <scope>NUCLEOTIDE SEQUENCE [LARGE SCALE GENOMIC DNA]</scope>
    <source>
        <strain evidence="2 3">DJS-2-20</strain>
    </source>
</reference>
<proteinExistence type="predicted"/>
<dbReference type="Pfam" id="PF12697">
    <property type="entry name" value="Abhydrolase_6"/>
    <property type="match status" value="1"/>
</dbReference>
<feature type="domain" description="AB hydrolase-1" evidence="1">
    <location>
        <begin position="8"/>
        <end position="247"/>
    </location>
</feature>
<evidence type="ECO:0000313" key="3">
    <source>
        <dbReference type="Proteomes" id="UP001495147"/>
    </source>
</evidence>
<protein>
    <submittedName>
        <fullName evidence="2">Alpha/beta hydrolase</fullName>
    </submittedName>
</protein>
<dbReference type="InterPro" id="IPR029058">
    <property type="entry name" value="AB_hydrolase_fold"/>
</dbReference>
<dbReference type="PANTHER" id="PTHR43689:SF8">
    <property type="entry name" value="ALPHA_BETA-HYDROLASES SUPERFAMILY PROTEIN"/>
    <property type="match status" value="1"/>
</dbReference>
<dbReference type="InterPro" id="IPR000073">
    <property type="entry name" value="AB_hydrolase_1"/>
</dbReference>
<sequence>MPGQPTWVLLRGMSRESGHWGRFPQTLGSFLQSTQPGSGLRMLDLPGMGERRGDTSPTRVSAIVDECRAQLAAAGVRGPVYLVGMSLGAMVATDWIAHHPDEVAGGVLINASVRPFSERFRMVRPMSYVTLMLLSLSRFSARPREARVLRLTTRLVEREAVLDHWVALARERPLGVRNSFRQLYAAWRYRASRTRPGAPILLLCSKGDTLVDWRCSQAMSRAWGAPLRLHTQAGHDLPLDDPEWVAGAITDWLAERQRHGLDSGFG</sequence>
<name>A0ABV0G7M2_9BURK</name>
<organism evidence="2 3">
    <name type="scientific">Roseateles paludis</name>
    <dbReference type="NCBI Taxonomy" id="3145238"/>
    <lineage>
        <taxon>Bacteria</taxon>
        <taxon>Pseudomonadati</taxon>
        <taxon>Pseudomonadota</taxon>
        <taxon>Betaproteobacteria</taxon>
        <taxon>Burkholderiales</taxon>
        <taxon>Sphaerotilaceae</taxon>
        <taxon>Roseateles</taxon>
    </lineage>
</organism>
<gene>
    <name evidence="2" type="ORF">ABDJ85_19830</name>
</gene>
<dbReference type="GO" id="GO:0016787">
    <property type="term" value="F:hydrolase activity"/>
    <property type="evidence" value="ECO:0007669"/>
    <property type="project" value="UniProtKB-KW"/>
</dbReference>
<accession>A0ABV0G7M2</accession>
<dbReference type="Gene3D" id="3.40.50.1820">
    <property type="entry name" value="alpha/beta hydrolase"/>
    <property type="match status" value="1"/>
</dbReference>
<comment type="caution">
    <text evidence="2">The sequence shown here is derived from an EMBL/GenBank/DDBJ whole genome shotgun (WGS) entry which is preliminary data.</text>
</comment>
<keyword evidence="3" id="KW-1185">Reference proteome</keyword>
<dbReference type="RefSeq" id="WP_347706547.1">
    <property type="nucleotide sequence ID" value="NZ_JBDPZD010000010.1"/>
</dbReference>
<evidence type="ECO:0000259" key="1">
    <source>
        <dbReference type="Pfam" id="PF12697"/>
    </source>
</evidence>
<dbReference type="Proteomes" id="UP001495147">
    <property type="component" value="Unassembled WGS sequence"/>
</dbReference>
<dbReference type="PANTHER" id="PTHR43689">
    <property type="entry name" value="HYDROLASE"/>
    <property type="match status" value="1"/>
</dbReference>
<dbReference type="SUPFAM" id="SSF53474">
    <property type="entry name" value="alpha/beta-Hydrolases"/>
    <property type="match status" value="1"/>
</dbReference>
<dbReference type="EMBL" id="JBDPZD010000010">
    <property type="protein sequence ID" value="MEO3693731.1"/>
    <property type="molecule type" value="Genomic_DNA"/>
</dbReference>